<name>A0A150TWQ5_SORCE</name>
<dbReference type="Pfam" id="PF00271">
    <property type="entry name" value="Helicase_C"/>
    <property type="match status" value="1"/>
</dbReference>
<gene>
    <name evidence="7" type="ORF">BE21_19835</name>
</gene>
<dbReference type="GO" id="GO:0003676">
    <property type="term" value="F:nucleic acid binding"/>
    <property type="evidence" value="ECO:0007669"/>
    <property type="project" value="InterPro"/>
</dbReference>
<comment type="caution">
    <text evidence="7">The sequence shown here is derived from an EMBL/GenBank/DDBJ whole genome shotgun (WGS) entry which is preliminary data.</text>
</comment>
<keyword evidence="2" id="KW-0067">ATP-binding</keyword>
<evidence type="ECO:0000313" key="8">
    <source>
        <dbReference type="Proteomes" id="UP000075502"/>
    </source>
</evidence>
<organism evidence="7 8">
    <name type="scientific">Sorangium cellulosum</name>
    <name type="common">Polyangium cellulosum</name>
    <dbReference type="NCBI Taxonomy" id="56"/>
    <lineage>
        <taxon>Bacteria</taxon>
        <taxon>Pseudomonadati</taxon>
        <taxon>Myxococcota</taxon>
        <taxon>Polyangia</taxon>
        <taxon>Polyangiales</taxon>
        <taxon>Polyangiaceae</taxon>
        <taxon>Sorangium</taxon>
    </lineage>
</organism>
<dbReference type="GO" id="GO:0005524">
    <property type="term" value="F:ATP binding"/>
    <property type="evidence" value="ECO:0007669"/>
    <property type="project" value="UniProtKB-KW"/>
</dbReference>
<dbReference type="GO" id="GO:0043138">
    <property type="term" value="F:3'-5' DNA helicase activity"/>
    <property type="evidence" value="ECO:0007669"/>
    <property type="project" value="TreeGrafter"/>
</dbReference>
<sequence>MPIHPIAVVDRVIDEYKAHVLTEFRARDDRLRAELVRALEVQGFLAQEPFFQAYRPFKEGRAWRDLGLDDRLVAVLEERSRSQTAFVHQSEAIAHLCSAGASNLAVTTGTGSGKTECFLVPVLQNAIDDYARFACDGLTAILIYPMNALATDQEKRIHEYLKGSGHMSIRMARYDRGTSEQERQELRRKPPHILLTNYMMLEYLLVRPKDREAIFKNHRCRFLVLDEVHTYRGSLGTNIGLLFRRLREHLKNAVHDWAVDVPERERRFPDPLIVATSATIKSIDDENKTEDERRRLRELAVQDFLGTITGALPHTFKVLGEERQPLEIPTEAAWPTAPVMVAPPQRGDAAETRRVLASLAGLRPEAPIAESVRRARILWYLAGLLARKPLALSGIVDAVRADVPERRDATRDAVAAEVRAALVAGSQLGELPGALRLRAHRFLRGGWKFHRCADPACGRLYARGEDSCKACGKEAAPLLLCRSCGADALHLRGADDPQGGVLSPYAAQQDDAGVEWVLYEQRSLVGDMDDEESEGGEGSVTEARGTKERKARQQMKDRRVRKGSFDPQTGMFDRSEDLYPVKVLLAPARNRCLVCGGFAGSGSVLTPVALGTSAALRVLTEGVVESLAEQHAGDPEYQRDPKERILIFADSRQDAAHQAQFIQEAGRYDRMRRRLVRALANGNTALTIEDAVGELLTRGFELRDNPHLKHGHERSVQVLGQQKRQDAAAWEEAPLLDDLAVRSLFRASVLNLGLVGVRYGKLDLAVEEFGKPLAEALHLTPGQLLYLCRCLLDEMRTRGALSRPMLTHHPLNSNYRGAFRKADWERRFVQPQGYPCDASGTPRGHLDKSEVESGVRVNNAWRRQGKGGSNPRLQKIFTHLLRRMAGVDAEEKMLLDVLHFLMEAGTVAPVKLYGYGTKPSSLLMVNADAVELVLLGDDDRFRCTICNQKMPWVAEGSPCRGCHGTMRRWRREELGENRYFRRVLRSEETPLIAEEHTAQLAASARAAIEDDFNASFSVDPLNVLACSPTLEMGIDVRGLEAVLMRNVPPRPDNYAQRGGRAGRRSRAGVVLGYARNTPHDQYFYEKPEEMIAGAVAAPGVALENRDIVVRHLNAIALGSSSPGLAGRMEEYIDVQGELKPEAIDTLIQGFEAQFEFAAKLALAAWRDEVLGRLGLASDAALLAVLREQPARIRDLFDRVRKQIKDLRQPVARYADSLDYEQQARRAGEMIRRLLGRPSNDRNGTESDDRSSGNPMRRFAEFGILPGYEFPAQPASLRLLGDDHEEEPINVVRRFGIAQYQPEAIVHARGHRWEVIGLDRASPWNPASDAPTWLYVICGTCGLRVDAQGEPTCPRCKGANLSGRALQAYELAGFVARRHDTPVLDEEERISNAGGLRCEPQWDGEVQSSYLLANGWQAELRRGEQVRWINESRRKGAAAGEPGPGFSLCVSCGQALSREEEEPTPKKAKANRAPRKGDGPDPYGHDPGCPRRGRKPEPFALTTGTPATTLRILVDLPRDYGDEEYRKFGLSLGYALRTGMRHLYMLDGPEIEFELEPLFAYQDEAGARKRGALTFIDGAVGGSGFLERAAAELHLVAEKAIEHLDHKDCEDACYRCLKSYQNQRYHRLLSWPHALPGLEALKQKGPVRRPGKSSDLRRVRAWLEAYDAGVGSPLELRFLRIFEAKGIKVEKQYPIAVDENRGPITFADFAVPGLRLAIYVDGAGFHVGNNLRRDKHIRARLSAAEPPWRVEVLTAADLGTGVTKLADLFGAFPKEVPEPTSTPTPTEAEQPAQAALELSTVPEEERFFGDYELVTALNPGGMAEVFKARHRTTGDVVFLKRVRAESSEVDSLDREIEIYQKLQWHDGEHVLQVFAFERQGDFIALVTELADGGDLAGYVEKMPESKLDPAEAKEIALAVTAGVAELHRSHIIHRDIKPANVLCSQGKWKIADFGISKNRDRYGGGRTFQMAGTVAYAAPEQLSGVEAHPSADVYSLGRVFTFLLTGTTFVDRVPAALSDWKGLIRRMTDQEPDMRPSIDEVREELTRCAP</sequence>
<feature type="compositionally biased region" description="Basic and acidic residues" evidence="3">
    <location>
        <begin position="1238"/>
        <end position="1250"/>
    </location>
</feature>
<dbReference type="SMART" id="SM00490">
    <property type="entry name" value="HELICc"/>
    <property type="match status" value="1"/>
</dbReference>
<dbReference type="PANTHER" id="PTHR47957">
    <property type="entry name" value="ATP-DEPENDENT HELICASE HRQ1"/>
    <property type="match status" value="1"/>
</dbReference>
<dbReference type="InterPro" id="IPR008271">
    <property type="entry name" value="Ser/Thr_kinase_AS"/>
</dbReference>
<dbReference type="PROSITE" id="PS00108">
    <property type="entry name" value="PROTEIN_KINASE_ST"/>
    <property type="match status" value="1"/>
</dbReference>
<dbReference type="InterPro" id="IPR001650">
    <property type="entry name" value="Helicase_C-like"/>
</dbReference>
<dbReference type="Pfam" id="PF00270">
    <property type="entry name" value="DEAD"/>
    <property type="match status" value="1"/>
</dbReference>
<dbReference type="SMART" id="SM00220">
    <property type="entry name" value="S_TKc"/>
    <property type="match status" value="1"/>
</dbReference>
<dbReference type="PROSITE" id="PS51192">
    <property type="entry name" value="HELICASE_ATP_BIND_1"/>
    <property type="match status" value="1"/>
</dbReference>
<dbReference type="GO" id="GO:0006289">
    <property type="term" value="P:nucleotide-excision repair"/>
    <property type="evidence" value="ECO:0007669"/>
    <property type="project" value="TreeGrafter"/>
</dbReference>
<feature type="region of interest" description="Disordered" evidence="3">
    <location>
        <begin position="1456"/>
        <end position="1502"/>
    </location>
</feature>
<dbReference type="InterPro" id="IPR011335">
    <property type="entry name" value="Restrct_endonuc-II-like"/>
</dbReference>
<protein>
    <submittedName>
        <fullName evidence="7">Uncharacterized protein</fullName>
    </submittedName>
</protein>
<dbReference type="InterPro" id="IPR027417">
    <property type="entry name" value="P-loop_NTPase"/>
</dbReference>
<dbReference type="SUPFAM" id="SSF56112">
    <property type="entry name" value="Protein kinase-like (PK-like)"/>
    <property type="match status" value="1"/>
</dbReference>
<dbReference type="PROSITE" id="PS51194">
    <property type="entry name" value="HELICASE_CTER"/>
    <property type="match status" value="1"/>
</dbReference>
<dbReference type="InterPro" id="IPR000719">
    <property type="entry name" value="Prot_kinase_dom"/>
</dbReference>
<dbReference type="Pfam" id="PF00069">
    <property type="entry name" value="Pkinase"/>
    <property type="match status" value="1"/>
</dbReference>
<feature type="region of interest" description="Disordered" evidence="3">
    <location>
        <begin position="527"/>
        <end position="571"/>
    </location>
</feature>
<dbReference type="GO" id="GO:0004672">
    <property type="term" value="F:protein kinase activity"/>
    <property type="evidence" value="ECO:0007669"/>
    <property type="project" value="InterPro"/>
</dbReference>
<evidence type="ECO:0000313" key="7">
    <source>
        <dbReference type="EMBL" id="KYG09046.1"/>
    </source>
</evidence>
<dbReference type="SUPFAM" id="SSF52980">
    <property type="entry name" value="Restriction endonuclease-like"/>
    <property type="match status" value="1"/>
</dbReference>
<evidence type="ECO:0000256" key="1">
    <source>
        <dbReference type="ARBA" id="ARBA00022741"/>
    </source>
</evidence>
<dbReference type="PROSITE" id="PS50011">
    <property type="entry name" value="PROTEIN_KINASE_DOM"/>
    <property type="match status" value="1"/>
</dbReference>
<dbReference type="Pfam" id="PF09369">
    <property type="entry name" value="MZB"/>
    <property type="match status" value="1"/>
</dbReference>
<dbReference type="InterPro" id="IPR011545">
    <property type="entry name" value="DEAD/DEAH_box_helicase_dom"/>
</dbReference>
<proteinExistence type="predicted"/>
<reference evidence="7 8" key="1">
    <citation type="submission" date="2014-02" db="EMBL/GenBank/DDBJ databases">
        <title>The small core and large imbalanced accessory genome model reveals a collaborative survival strategy of Sorangium cellulosum strains in nature.</title>
        <authorList>
            <person name="Han K."/>
            <person name="Peng R."/>
            <person name="Blom J."/>
            <person name="Li Y.-Z."/>
        </authorList>
    </citation>
    <scope>NUCLEOTIDE SEQUENCE [LARGE SCALE GENOMIC DNA]</scope>
    <source>
        <strain evidence="7 8">So0007-03</strain>
    </source>
</reference>
<dbReference type="EMBL" id="JEME01000783">
    <property type="protein sequence ID" value="KYG09046.1"/>
    <property type="molecule type" value="Genomic_DNA"/>
</dbReference>
<dbReference type="GO" id="GO:0036297">
    <property type="term" value="P:interstrand cross-link repair"/>
    <property type="evidence" value="ECO:0007669"/>
    <property type="project" value="TreeGrafter"/>
</dbReference>
<dbReference type="InterPro" id="IPR018973">
    <property type="entry name" value="MZB"/>
</dbReference>
<feature type="compositionally biased region" description="Basic residues" evidence="3">
    <location>
        <begin position="547"/>
        <end position="562"/>
    </location>
</feature>
<dbReference type="SUPFAM" id="SSF52540">
    <property type="entry name" value="P-loop containing nucleoside triphosphate hydrolases"/>
    <property type="match status" value="2"/>
</dbReference>
<feature type="domain" description="Protein kinase" evidence="4">
    <location>
        <begin position="1810"/>
        <end position="2049"/>
    </location>
</feature>
<evidence type="ECO:0000259" key="5">
    <source>
        <dbReference type="PROSITE" id="PS51192"/>
    </source>
</evidence>
<evidence type="ECO:0000256" key="2">
    <source>
        <dbReference type="ARBA" id="ARBA00022840"/>
    </source>
</evidence>
<dbReference type="Gene3D" id="3.40.50.300">
    <property type="entry name" value="P-loop containing nucleotide triphosphate hydrolases"/>
    <property type="match status" value="2"/>
</dbReference>
<feature type="domain" description="Helicase C-terminal" evidence="6">
    <location>
        <begin position="945"/>
        <end position="1108"/>
    </location>
</feature>
<accession>A0A150TWQ5</accession>
<feature type="domain" description="Helicase ATP-binding" evidence="5">
    <location>
        <begin position="95"/>
        <end position="298"/>
    </location>
</feature>
<dbReference type="CDD" id="cd14014">
    <property type="entry name" value="STKc_PknB_like"/>
    <property type="match status" value="1"/>
</dbReference>
<dbReference type="SMART" id="SM00487">
    <property type="entry name" value="DEXDc"/>
    <property type="match status" value="1"/>
</dbReference>
<feature type="region of interest" description="Disordered" evidence="3">
    <location>
        <begin position="1231"/>
        <end position="1255"/>
    </location>
</feature>
<evidence type="ECO:0000256" key="3">
    <source>
        <dbReference type="SAM" id="MobiDB-lite"/>
    </source>
</evidence>
<evidence type="ECO:0000259" key="6">
    <source>
        <dbReference type="PROSITE" id="PS51194"/>
    </source>
</evidence>
<evidence type="ECO:0000259" key="4">
    <source>
        <dbReference type="PROSITE" id="PS50011"/>
    </source>
</evidence>
<dbReference type="PANTHER" id="PTHR47957:SF3">
    <property type="entry name" value="ATP-DEPENDENT HELICASE HRQ1"/>
    <property type="match status" value="1"/>
</dbReference>
<dbReference type="InterPro" id="IPR011009">
    <property type="entry name" value="Kinase-like_dom_sf"/>
</dbReference>
<dbReference type="Gene3D" id="1.10.510.10">
    <property type="entry name" value="Transferase(Phosphotransferase) domain 1"/>
    <property type="match status" value="1"/>
</dbReference>
<dbReference type="Proteomes" id="UP000075502">
    <property type="component" value="Unassembled WGS sequence"/>
</dbReference>
<dbReference type="InterPro" id="IPR014001">
    <property type="entry name" value="Helicase_ATP-bd"/>
</dbReference>
<keyword evidence="1" id="KW-0547">Nucleotide-binding</keyword>